<dbReference type="EMBL" id="JANHNZ010000017">
    <property type="protein sequence ID" value="MCQ9210862.1"/>
    <property type="molecule type" value="Genomic_DNA"/>
</dbReference>
<evidence type="ECO:0000256" key="1">
    <source>
        <dbReference type="ARBA" id="ARBA00007074"/>
    </source>
</evidence>
<evidence type="ECO:0000256" key="7">
    <source>
        <dbReference type="SAM" id="SignalP"/>
    </source>
</evidence>
<evidence type="ECO:0000256" key="5">
    <source>
        <dbReference type="ARBA" id="ARBA00022807"/>
    </source>
</evidence>
<dbReference type="InterPro" id="IPR000064">
    <property type="entry name" value="NLP_P60_dom"/>
</dbReference>
<comment type="similarity">
    <text evidence="1">Belongs to the peptidase C40 family.</text>
</comment>
<dbReference type="InterPro" id="IPR038765">
    <property type="entry name" value="Papain-like_cys_pep_sf"/>
</dbReference>
<keyword evidence="3 7" id="KW-0732">Signal</keyword>
<dbReference type="Gene3D" id="6.10.250.3150">
    <property type="match status" value="1"/>
</dbReference>
<gene>
    <name evidence="9" type="ORF">NPA36_09980</name>
</gene>
<feature type="chain" id="PRO_5047293569" evidence="7">
    <location>
        <begin position="28"/>
        <end position="434"/>
    </location>
</feature>
<keyword evidence="5" id="KW-0788">Thiol protease</keyword>
<organism evidence="9 10">
    <name type="scientific">Granulicatella seriolae</name>
    <dbReference type="NCBI Taxonomy" id="2967226"/>
    <lineage>
        <taxon>Bacteria</taxon>
        <taxon>Bacillati</taxon>
        <taxon>Bacillota</taxon>
        <taxon>Bacilli</taxon>
        <taxon>Lactobacillales</taxon>
        <taxon>Carnobacteriaceae</taxon>
        <taxon>Granulicatella</taxon>
    </lineage>
</organism>
<keyword evidence="6" id="KW-0175">Coiled coil</keyword>
<comment type="caution">
    <text evidence="9">The sequence shown here is derived from an EMBL/GenBank/DDBJ whole genome shotgun (WGS) entry which is preliminary data.</text>
</comment>
<sequence length="434" mass="46114">MKKRLLTVVVTGTVLALGALSSGTINADEYTEQIHSANSQIESINSEKAAVSSQVSKVTNELSAIQDRVSNVLAQQKLTIQESNTLKEEIAKLEELIAQRQSKLDDQMRAVQVKGSRSYVDFILNSESLSDILNRLDVVVTMVGANRDLIKEQAEDKAAVEAKEAEQQVKLAEQQKAAYELEVLKEELDDTLSKYSSTLATLSSEELAAITKRDGLVQEQAAVQARIAQEVARAEAERQAAVAAAQAAPVAQASSEVASEVASESSQVANVASSESSQASSSSVVATPTVNTPVVTTPVVNIPVVTAPVTPTVTAPASSSTGSAVSIAQQYLGVPYVWGGSSTSGFDCSGLTQYVFAQMGISLPRTTYGQETVGTRISLSQAQVGDLLFWGSAGSTYHVAIYMGNNTFIHAPSEGGVVEIRDFNWFMPDFAVRL</sequence>
<dbReference type="SUPFAM" id="SSF54001">
    <property type="entry name" value="Cysteine proteinases"/>
    <property type="match status" value="1"/>
</dbReference>
<dbReference type="Proteomes" id="UP001059480">
    <property type="component" value="Unassembled WGS sequence"/>
</dbReference>
<dbReference type="InterPro" id="IPR051202">
    <property type="entry name" value="Peptidase_C40"/>
</dbReference>
<accession>A0ABT1WQQ0</accession>
<reference evidence="9" key="1">
    <citation type="submission" date="2022-07" db="EMBL/GenBank/DDBJ databases">
        <authorList>
            <person name="Jung M.-Y."/>
            <person name="Lee M."/>
        </authorList>
    </citation>
    <scope>NUCLEOTIDE SEQUENCE</scope>
    <source>
        <strain evidence="9">S8</strain>
    </source>
</reference>
<feature type="signal peptide" evidence="7">
    <location>
        <begin position="1"/>
        <end position="27"/>
    </location>
</feature>
<evidence type="ECO:0000259" key="8">
    <source>
        <dbReference type="PROSITE" id="PS51935"/>
    </source>
</evidence>
<dbReference type="RefSeq" id="WP_256945973.1">
    <property type="nucleotide sequence ID" value="NZ_JANHNZ010000017.1"/>
</dbReference>
<keyword evidence="4" id="KW-0378">Hydrolase</keyword>
<dbReference type="Gene3D" id="3.90.1720.10">
    <property type="entry name" value="endopeptidase domain like (from Nostoc punctiforme)"/>
    <property type="match status" value="1"/>
</dbReference>
<reference evidence="9" key="3">
    <citation type="journal article" date="2023" name="Microbiol. Resour. Announc.">
        <title>Draft Genome Sequence of Granulicatella sp. Strain S8, Isolated from a Marine Fish, Seriola quinqueradiata.</title>
        <authorList>
            <person name="Lee M."/>
            <person name="Farooq A."/>
            <person name="Jeong J.B."/>
            <person name="Jung M.Y."/>
        </authorList>
    </citation>
    <scope>NUCLEOTIDE SEQUENCE</scope>
    <source>
        <strain evidence="9">S8</strain>
    </source>
</reference>
<evidence type="ECO:0000256" key="2">
    <source>
        <dbReference type="ARBA" id="ARBA00022670"/>
    </source>
</evidence>
<evidence type="ECO:0000313" key="9">
    <source>
        <dbReference type="EMBL" id="MCQ9210862.1"/>
    </source>
</evidence>
<feature type="coiled-coil region" evidence="6">
    <location>
        <begin position="76"/>
        <end position="110"/>
    </location>
</feature>
<proteinExistence type="inferred from homology"/>
<dbReference type="Pfam" id="PF24568">
    <property type="entry name" value="CC_PcsB"/>
    <property type="match status" value="1"/>
</dbReference>
<dbReference type="InterPro" id="IPR057309">
    <property type="entry name" value="PcsB_CC"/>
</dbReference>
<keyword evidence="2" id="KW-0645">Protease</keyword>
<evidence type="ECO:0000256" key="4">
    <source>
        <dbReference type="ARBA" id="ARBA00022801"/>
    </source>
</evidence>
<dbReference type="PANTHER" id="PTHR47053">
    <property type="entry name" value="MUREIN DD-ENDOPEPTIDASE MEPH-RELATED"/>
    <property type="match status" value="1"/>
</dbReference>
<dbReference type="PANTHER" id="PTHR47053:SF1">
    <property type="entry name" value="MUREIN DD-ENDOPEPTIDASE MEPH-RELATED"/>
    <property type="match status" value="1"/>
</dbReference>
<feature type="domain" description="NlpC/P60" evidence="8">
    <location>
        <begin position="318"/>
        <end position="434"/>
    </location>
</feature>
<keyword evidence="10" id="KW-1185">Reference proteome</keyword>
<dbReference type="PROSITE" id="PS51935">
    <property type="entry name" value="NLPC_P60"/>
    <property type="match status" value="1"/>
</dbReference>
<evidence type="ECO:0000256" key="3">
    <source>
        <dbReference type="ARBA" id="ARBA00022729"/>
    </source>
</evidence>
<evidence type="ECO:0000313" key="10">
    <source>
        <dbReference type="Proteomes" id="UP001059480"/>
    </source>
</evidence>
<evidence type="ECO:0000256" key="6">
    <source>
        <dbReference type="SAM" id="Coils"/>
    </source>
</evidence>
<name>A0ABT1WQQ0_9LACT</name>
<feature type="coiled-coil region" evidence="6">
    <location>
        <begin position="155"/>
        <end position="189"/>
    </location>
</feature>
<reference evidence="9" key="2">
    <citation type="journal article" date="2023" name="Curr. Microbiol.">
        <title>Granulicatella seriolae sp. nov., a Novel Facultative Anaerobe Isolated from Yellowtail Marine Fish.</title>
        <authorList>
            <person name="Lee M."/>
            <person name="Choi Y.J."/>
            <person name="Farooq A."/>
            <person name="Jeong J.B."/>
            <person name="Jung M.Y."/>
        </authorList>
    </citation>
    <scope>NUCLEOTIDE SEQUENCE</scope>
    <source>
        <strain evidence="9">S8</strain>
    </source>
</reference>
<protein>
    <submittedName>
        <fullName evidence="9">NlpC/P60 family protein</fullName>
    </submittedName>
</protein>
<dbReference type="Pfam" id="PF00877">
    <property type="entry name" value="NLPC_P60"/>
    <property type="match status" value="1"/>
</dbReference>